<dbReference type="InterPro" id="IPR051207">
    <property type="entry name" value="ComplexI_NDUFA9_subunit"/>
</dbReference>
<accession>A0A7C4V6G1</accession>
<sequence>MHIVLVGGSGYLGTHAARALLARDHRVTALSRRGRGPLAGVSYLRADAATGEGLSALAGADAAVYLAGIIRERGQSFADVHVRGVQRVVEAMGAAGVRRFLHVSALGARPGTGSRYFETKAGGEEAVRSSGLDWTIFRPGLIFGEGDEFFGKVLAGLVRRPLPFIPLIGRGDYPFRPVWVGDVAAALVQSLEKPETVGEAYDLVGPEECSYRDLVRLVRDALGSRKPLVPLPVGLFRFLSRLPFAPVTRDQLVMLLAGNTGDPEKMLRVFAVEHRTLEAELPRLRSVR</sequence>
<protein>
    <submittedName>
        <fullName evidence="2">Complex I NDUFA9 subunit family protein</fullName>
    </submittedName>
</protein>
<dbReference type="AlphaFoldDB" id="A0A7C4V6G1"/>
<dbReference type="SUPFAM" id="SSF51735">
    <property type="entry name" value="NAD(P)-binding Rossmann-fold domains"/>
    <property type="match status" value="1"/>
</dbReference>
<dbReference type="CDD" id="cd05271">
    <property type="entry name" value="NDUFA9_like_SDR_a"/>
    <property type="match status" value="1"/>
</dbReference>
<gene>
    <name evidence="2" type="ORF">ENK37_04120</name>
</gene>
<evidence type="ECO:0000313" key="2">
    <source>
        <dbReference type="EMBL" id="HGY09229.1"/>
    </source>
</evidence>
<evidence type="ECO:0000259" key="1">
    <source>
        <dbReference type="Pfam" id="PF13460"/>
    </source>
</evidence>
<dbReference type="InterPro" id="IPR036291">
    <property type="entry name" value="NAD(P)-bd_dom_sf"/>
</dbReference>
<proteinExistence type="predicted"/>
<feature type="domain" description="NAD(P)-binding" evidence="1">
    <location>
        <begin position="7"/>
        <end position="142"/>
    </location>
</feature>
<dbReference type="Proteomes" id="UP000885759">
    <property type="component" value="Unassembled WGS sequence"/>
</dbReference>
<dbReference type="InterPro" id="IPR016040">
    <property type="entry name" value="NAD(P)-bd_dom"/>
</dbReference>
<dbReference type="EMBL" id="DRPZ01000111">
    <property type="protein sequence ID" value="HGY09229.1"/>
    <property type="molecule type" value="Genomic_DNA"/>
</dbReference>
<dbReference type="Gene3D" id="3.40.50.720">
    <property type="entry name" value="NAD(P)-binding Rossmann-like Domain"/>
    <property type="match status" value="1"/>
</dbReference>
<reference evidence="2" key="1">
    <citation type="journal article" date="2020" name="mSystems">
        <title>Genome- and Community-Level Interaction Insights into Carbon Utilization and Element Cycling Functions of Hydrothermarchaeota in Hydrothermal Sediment.</title>
        <authorList>
            <person name="Zhou Z."/>
            <person name="Liu Y."/>
            <person name="Xu W."/>
            <person name="Pan J."/>
            <person name="Luo Z.H."/>
            <person name="Li M."/>
        </authorList>
    </citation>
    <scope>NUCLEOTIDE SEQUENCE [LARGE SCALE GENOMIC DNA]</scope>
    <source>
        <strain evidence="2">HyVt-570</strain>
    </source>
</reference>
<dbReference type="PANTHER" id="PTHR12126">
    <property type="entry name" value="NADH-UBIQUINONE OXIDOREDUCTASE 39 KDA SUBUNIT-RELATED"/>
    <property type="match status" value="1"/>
</dbReference>
<organism evidence="2">
    <name type="scientific">Oceanithermus profundus</name>
    <dbReference type="NCBI Taxonomy" id="187137"/>
    <lineage>
        <taxon>Bacteria</taxon>
        <taxon>Thermotogati</taxon>
        <taxon>Deinococcota</taxon>
        <taxon>Deinococci</taxon>
        <taxon>Thermales</taxon>
        <taxon>Thermaceae</taxon>
        <taxon>Oceanithermus</taxon>
    </lineage>
</organism>
<dbReference type="PANTHER" id="PTHR12126:SF11">
    <property type="entry name" value="NADH DEHYDROGENASE [UBIQUINONE] 1 ALPHA SUBCOMPLEX SUBUNIT 9, MITOCHONDRIAL"/>
    <property type="match status" value="1"/>
</dbReference>
<dbReference type="GO" id="GO:0044877">
    <property type="term" value="F:protein-containing complex binding"/>
    <property type="evidence" value="ECO:0007669"/>
    <property type="project" value="TreeGrafter"/>
</dbReference>
<comment type="caution">
    <text evidence="2">The sequence shown here is derived from an EMBL/GenBank/DDBJ whole genome shotgun (WGS) entry which is preliminary data.</text>
</comment>
<dbReference type="Pfam" id="PF13460">
    <property type="entry name" value="NAD_binding_10"/>
    <property type="match status" value="1"/>
</dbReference>
<name>A0A7C4V6G1_9DEIN</name>